<evidence type="ECO:0000259" key="4">
    <source>
        <dbReference type="Pfam" id="PF01494"/>
    </source>
</evidence>
<dbReference type="SUPFAM" id="SSF51905">
    <property type="entry name" value="FAD/NAD(P)-binding domain"/>
    <property type="match status" value="1"/>
</dbReference>
<feature type="domain" description="FAD-binding" evidence="4">
    <location>
        <begin position="7"/>
        <end position="330"/>
    </location>
</feature>
<evidence type="ECO:0000313" key="5">
    <source>
        <dbReference type="EMBL" id="KAK0552477.1"/>
    </source>
</evidence>
<dbReference type="PANTHER" id="PTHR46865:SF2">
    <property type="entry name" value="MONOOXYGENASE"/>
    <property type="match status" value="1"/>
</dbReference>
<dbReference type="EMBL" id="JAPDMZ010000062">
    <property type="protein sequence ID" value="KAK0552477.1"/>
    <property type="molecule type" value="Genomic_DNA"/>
</dbReference>
<dbReference type="GO" id="GO:0016491">
    <property type="term" value="F:oxidoreductase activity"/>
    <property type="evidence" value="ECO:0007669"/>
    <property type="project" value="UniProtKB-KW"/>
</dbReference>
<name>A0AAN6GRE4_9BASI</name>
<evidence type="ECO:0000313" key="6">
    <source>
        <dbReference type="Proteomes" id="UP001176517"/>
    </source>
</evidence>
<sequence length="423" mass="47201">MSESSRTVLISGAGIAGPVVASWLGKKGIRATLVERAQSIRTNGQTIDIKGIARDIVKKMGLEPAIRAACTEEAGLYFVDEQDKVLGTFGVDGPGLTSDIEILRYKLADIFYEDSKDSTEYIFGDFITNITQSEEKVTIDLNSGKTRSFDVVVLCDGQSSRTRSMVFPRGEEEGVRYVSLGVKTAFYSIPGKMLKDDWSRAYWTTKGRNVLMRPDYRSDEVRTRVFLNTMSKEADELFEGYTKLDMTSQKRLWTGWYDRAGWNTPQLLKGLEETDDFYMTDIAQVRSSKWHKGRVVMVGDTAYCPSGLTGMGTSAAITGAFVLAQELARRPSWTELSDVTSAFEDYDRKCRPYIENAQSVSKTLVSLLYPESVFGVRVLRYVVGAVSFIVNSAVFKGISSIVGRLTGSKDRKPDEKIDLSEYF</sequence>
<keyword evidence="2" id="KW-0274">FAD</keyword>
<keyword evidence="3" id="KW-0560">Oxidoreductase</keyword>
<dbReference type="GO" id="GO:0071949">
    <property type="term" value="F:FAD binding"/>
    <property type="evidence" value="ECO:0007669"/>
    <property type="project" value="InterPro"/>
</dbReference>
<dbReference type="Proteomes" id="UP001176517">
    <property type="component" value="Unassembled WGS sequence"/>
</dbReference>
<keyword evidence="1" id="KW-0285">Flavoprotein</keyword>
<organism evidence="5 6">
    <name type="scientific">Tilletia horrida</name>
    <dbReference type="NCBI Taxonomy" id="155126"/>
    <lineage>
        <taxon>Eukaryota</taxon>
        <taxon>Fungi</taxon>
        <taxon>Dikarya</taxon>
        <taxon>Basidiomycota</taxon>
        <taxon>Ustilaginomycotina</taxon>
        <taxon>Exobasidiomycetes</taxon>
        <taxon>Tilletiales</taxon>
        <taxon>Tilletiaceae</taxon>
        <taxon>Tilletia</taxon>
    </lineage>
</organism>
<proteinExistence type="predicted"/>
<dbReference type="Pfam" id="PF01494">
    <property type="entry name" value="FAD_binding_3"/>
    <property type="match status" value="1"/>
</dbReference>
<evidence type="ECO:0000256" key="2">
    <source>
        <dbReference type="ARBA" id="ARBA00022827"/>
    </source>
</evidence>
<dbReference type="Gene3D" id="3.50.50.60">
    <property type="entry name" value="FAD/NAD(P)-binding domain"/>
    <property type="match status" value="1"/>
</dbReference>
<dbReference type="PRINTS" id="PR00420">
    <property type="entry name" value="RNGMNOXGNASE"/>
</dbReference>
<dbReference type="PANTHER" id="PTHR46865">
    <property type="entry name" value="OXIDOREDUCTASE-RELATED"/>
    <property type="match status" value="1"/>
</dbReference>
<gene>
    <name evidence="5" type="ORF">OC846_002881</name>
</gene>
<keyword evidence="6" id="KW-1185">Reference proteome</keyword>
<reference evidence="5" key="1">
    <citation type="journal article" date="2023" name="PhytoFront">
        <title>Draft Genome Resources of Seven Strains of Tilletia horrida, Causal Agent of Kernel Smut of Rice.</title>
        <authorList>
            <person name="Khanal S."/>
            <person name="Antony Babu S."/>
            <person name="Zhou X.G."/>
        </authorList>
    </citation>
    <scope>NUCLEOTIDE SEQUENCE</scope>
    <source>
        <strain evidence="5">TX6</strain>
    </source>
</reference>
<evidence type="ECO:0000256" key="1">
    <source>
        <dbReference type="ARBA" id="ARBA00022630"/>
    </source>
</evidence>
<dbReference type="InterPro" id="IPR036188">
    <property type="entry name" value="FAD/NAD-bd_sf"/>
</dbReference>
<comment type="caution">
    <text evidence="5">The sequence shown here is derived from an EMBL/GenBank/DDBJ whole genome shotgun (WGS) entry which is preliminary data.</text>
</comment>
<dbReference type="InterPro" id="IPR002938">
    <property type="entry name" value="FAD-bd"/>
</dbReference>
<accession>A0AAN6GRE4</accession>
<protein>
    <recommendedName>
        <fullName evidence="4">FAD-binding domain-containing protein</fullName>
    </recommendedName>
</protein>
<evidence type="ECO:0000256" key="3">
    <source>
        <dbReference type="ARBA" id="ARBA00023002"/>
    </source>
</evidence>
<dbReference type="AlphaFoldDB" id="A0AAN6GRE4"/>
<dbReference type="InterPro" id="IPR051704">
    <property type="entry name" value="FAD_aromatic-hydroxylase"/>
</dbReference>